<sequence>MAQGRCSAVLAVALLVASFAIAVQGIDYTVGDTQGWTKPNGNSIPATYLQTWATGKTFNDGDNLIFNYNTVAHSLLQVSATDYNGCIVTAPLERYVTGKDTIKLAGGTTYYFICGTGGHCDAGQKLSITTSGTPGATTPAPSAAAPRINVAAVLQASVAATFAFVAAIALW</sequence>
<evidence type="ECO:0000256" key="3">
    <source>
        <dbReference type="ARBA" id="ARBA00023180"/>
    </source>
</evidence>
<dbReference type="InterPro" id="IPR008972">
    <property type="entry name" value="Cupredoxin"/>
</dbReference>
<dbReference type="PROSITE" id="PS51485">
    <property type="entry name" value="PHYTOCYANIN"/>
    <property type="match status" value="1"/>
</dbReference>
<evidence type="ECO:0000256" key="2">
    <source>
        <dbReference type="ARBA" id="ARBA00023008"/>
    </source>
</evidence>
<gene>
    <name evidence="7" type="ORF">KC19_1G289700</name>
</gene>
<keyword evidence="4" id="KW-0812">Transmembrane</keyword>
<dbReference type="GO" id="GO:0009055">
    <property type="term" value="F:electron transfer activity"/>
    <property type="evidence" value="ECO:0007669"/>
    <property type="project" value="InterPro"/>
</dbReference>
<dbReference type="PANTHER" id="PTHR33021">
    <property type="entry name" value="BLUE COPPER PROTEIN"/>
    <property type="match status" value="1"/>
</dbReference>
<dbReference type="FunFam" id="2.60.40.420:FF:000003">
    <property type="entry name" value="Blue copper"/>
    <property type="match status" value="1"/>
</dbReference>
<keyword evidence="4" id="KW-0472">Membrane</keyword>
<dbReference type="InterPro" id="IPR039391">
    <property type="entry name" value="Phytocyanin-like"/>
</dbReference>
<reference evidence="7" key="1">
    <citation type="submission" date="2020-06" db="EMBL/GenBank/DDBJ databases">
        <title>WGS assembly of Ceratodon purpureus strain R40.</title>
        <authorList>
            <person name="Carey S.B."/>
            <person name="Jenkins J."/>
            <person name="Shu S."/>
            <person name="Lovell J.T."/>
            <person name="Sreedasyam A."/>
            <person name="Maumus F."/>
            <person name="Tiley G.P."/>
            <person name="Fernandez-Pozo N."/>
            <person name="Barry K."/>
            <person name="Chen C."/>
            <person name="Wang M."/>
            <person name="Lipzen A."/>
            <person name="Daum C."/>
            <person name="Saski C.A."/>
            <person name="Payton A.C."/>
            <person name="Mcbreen J.C."/>
            <person name="Conrad R.E."/>
            <person name="Kollar L.M."/>
            <person name="Olsson S."/>
            <person name="Huttunen S."/>
            <person name="Landis J.B."/>
            <person name="Wickett N.J."/>
            <person name="Johnson M.G."/>
            <person name="Rensing S.A."/>
            <person name="Grimwood J."/>
            <person name="Schmutz J."/>
            <person name="Mcdaniel S.F."/>
        </authorList>
    </citation>
    <scope>NUCLEOTIDE SEQUENCE</scope>
    <source>
        <strain evidence="7">R40</strain>
    </source>
</reference>
<evidence type="ECO:0000256" key="4">
    <source>
        <dbReference type="SAM" id="Phobius"/>
    </source>
</evidence>
<evidence type="ECO:0000256" key="1">
    <source>
        <dbReference type="ARBA" id="ARBA00022723"/>
    </source>
</evidence>
<dbReference type="InterPro" id="IPR003245">
    <property type="entry name" value="Phytocyanin_dom"/>
</dbReference>
<keyword evidence="3" id="KW-0325">Glycoprotein</keyword>
<feature type="chain" id="PRO_5035816862" description="Phytocyanin domain-containing protein" evidence="5">
    <location>
        <begin position="26"/>
        <end position="171"/>
    </location>
</feature>
<keyword evidence="2" id="KW-0186">Copper</keyword>
<dbReference type="Gene3D" id="2.60.40.420">
    <property type="entry name" value="Cupredoxins - blue copper proteins"/>
    <property type="match status" value="1"/>
</dbReference>
<dbReference type="EMBL" id="CM026421">
    <property type="protein sequence ID" value="KAG0592913.1"/>
    <property type="molecule type" value="Genomic_DNA"/>
</dbReference>
<dbReference type="OrthoDB" id="1933492at2759"/>
<feature type="transmembrane region" description="Helical" evidence="4">
    <location>
        <begin position="148"/>
        <end position="170"/>
    </location>
</feature>
<dbReference type="SUPFAM" id="SSF49503">
    <property type="entry name" value="Cupredoxins"/>
    <property type="match status" value="1"/>
</dbReference>
<evidence type="ECO:0000256" key="5">
    <source>
        <dbReference type="SAM" id="SignalP"/>
    </source>
</evidence>
<evidence type="ECO:0000313" key="7">
    <source>
        <dbReference type="EMBL" id="KAG0592913.1"/>
    </source>
</evidence>
<keyword evidence="8" id="KW-1185">Reference proteome</keyword>
<comment type="caution">
    <text evidence="7">The sequence shown here is derived from an EMBL/GenBank/DDBJ whole genome shotgun (WGS) entry which is preliminary data.</text>
</comment>
<feature type="signal peptide" evidence="5">
    <location>
        <begin position="1"/>
        <end position="25"/>
    </location>
</feature>
<dbReference type="GO" id="GO:0005886">
    <property type="term" value="C:plasma membrane"/>
    <property type="evidence" value="ECO:0007669"/>
    <property type="project" value="TreeGrafter"/>
</dbReference>
<name>A0A8T0JD17_CERPU</name>
<accession>A0A8T0JD17</accession>
<dbReference type="GO" id="GO:0046872">
    <property type="term" value="F:metal ion binding"/>
    <property type="evidence" value="ECO:0007669"/>
    <property type="project" value="UniProtKB-KW"/>
</dbReference>
<protein>
    <recommendedName>
        <fullName evidence="6">Phytocyanin domain-containing protein</fullName>
    </recommendedName>
</protein>
<keyword evidence="1" id="KW-0479">Metal-binding</keyword>
<proteinExistence type="predicted"/>
<keyword evidence="5" id="KW-0732">Signal</keyword>
<feature type="domain" description="Phytocyanin" evidence="6">
    <location>
        <begin position="26"/>
        <end position="132"/>
    </location>
</feature>
<evidence type="ECO:0000313" key="8">
    <source>
        <dbReference type="Proteomes" id="UP000822688"/>
    </source>
</evidence>
<organism evidence="7 8">
    <name type="scientific">Ceratodon purpureus</name>
    <name type="common">Fire moss</name>
    <name type="synonym">Dicranum purpureum</name>
    <dbReference type="NCBI Taxonomy" id="3225"/>
    <lineage>
        <taxon>Eukaryota</taxon>
        <taxon>Viridiplantae</taxon>
        <taxon>Streptophyta</taxon>
        <taxon>Embryophyta</taxon>
        <taxon>Bryophyta</taxon>
        <taxon>Bryophytina</taxon>
        <taxon>Bryopsida</taxon>
        <taxon>Dicranidae</taxon>
        <taxon>Pseudoditrichales</taxon>
        <taxon>Ditrichaceae</taxon>
        <taxon>Ceratodon</taxon>
    </lineage>
</organism>
<dbReference type="PANTHER" id="PTHR33021:SF499">
    <property type="entry name" value="OS12G0150500 PROTEIN"/>
    <property type="match status" value="1"/>
</dbReference>
<dbReference type="Pfam" id="PF02298">
    <property type="entry name" value="Cu_bind_like"/>
    <property type="match status" value="1"/>
</dbReference>
<dbReference type="InterPro" id="IPR028871">
    <property type="entry name" value="BlueCu_1_BS"/>
</dbReference>
<dbReference type="AlphaFoldDB" id="A0A8T0JD17"/>
<evidence type="ECO:0000259" key="6">
    <source>
        <dbReference type="PROSITE" id="PS51485"/>
    </source>
</evidence>
<dbReference type="CDD" id="cd04216">
    <property type="entry name" value="Phytocyanin"/>
    <property type="match status" value="1"/>
</dbReference>
<dbReference type="PROSITE" id="PS00196">
    <property type="entry name" value="COPPER_BLUE"/>
    <property type="match status" value="1"/>
</dbReference>
<dbReference type="Proteomes" id="UP000822688">
    <property type="component" value="Chromosome 1"/>
</dbReference>
<keyword evidence="4" id="KW-1133">Transmembrane helix</keyword>